<protein>
    <recommendedName>
        <fullName evidence="4">Peptidase M12A domain-containing protein</fullName>
    </recommendedName>
</protein>
<organism evidence="2 3">
    <name type="scientific">Clathrospora elynae</name>
    <dbReference type="NCBI Taxonomy" id="706981"/>
    <lineage>
        <taxon>Eukaryota</taxon>
        <taxon>Fungi</taxon>
        <taxon>Dikarya</taxon>
        <taxon>Ascomycota</taxon>
        <taxon>Pezizomycotina</taxon>
        <taxon>Dothideomycetes</taxon>
        <taxon>Pleosporomycetidae</taxon>
        <taxon>Pleosporales</taxon>
        <taxon>Diademaceae</taxon>
        <taxon>Clathrospora</taxon>
    </lineage>
</organism>
<name>A0A6A5T793_9PLEO</name>
<gene>
    <name evidence="2" type="ORF">EJ02DRAFT_417473</name>
</gene>
<dbReference type="OrthoDB" id="291007at2759"/>
<feature type="region of interest" description="Disordered" evidence="1">
    <location>
        <begin position="158"/>
        <end position="189"/>
    </location>
</feature>
<evidence type="ECO:0008006" key="4">
    <source>
        <dbReference type="Google" id="ProtNLM"/>
    </source>
</evidence>
<keyword evidence="3" id="KW-1185">Reference proteome</keyword>
<reference evidence="2" key="1">
    <citation type="journal article" date="2020" name="Stud. Mycol.">
        <title>101 Dothideomycetes genomes: a test case for predicting lifestyles and emergence of pathogens.</title>
        <authorList>
            <person name="Haridas S."/>
            <person name="Albert R."/>
            <person name="Binder M."/>
            <person name="Bloem J."/>
            <person name="Labutti K."/>
            <person name="Salamov A."/>
            <person name="Andreopoulos B."/>
            <person name="Baker S."/>
            <person name="Barry K."/>
            <person name="Bills G."/>
            <person name="Bluhm B."/>
            <person name="Cannon C."/>
            <person name="Castanera R."/>
            <person name="Culley D."/>
            <person name="Daum C."/>
            <person name="Ezra D."/>
            <person name="Gonzalez J."/>
            <person name="Henrissat B."/>
            <person name="Kuo A."/>
            <person name="Liang C."/>
            <person name="Lipzen A."/>
            <person name="Lutzoni F."/>
            <person name="Magnuson J."/>
            <person name="Mondo S."/>
            <person name="Nolan M."/>
            <person name="Ohm R."/>
            <person name="Pangilinan J."/>
            <person name="Park H.-J."/>
            <person name="Ramirez L."/>
            <person name="Alfaro M."/>
            <person name="Sun H."/>
            <person name="Tritt A."/>
            <person name="Yoshinaga Y."/>
            <person name="Zwiers L.-H."/>
            <person name="Turgeon B."/>
            <person name="Goodwin S."/>
            <person name="Spatafora J."/>
            <person name="Crous P."/>
            <person name="Grigoriev I."/>
        </authorList>
    </citation>
    <scope>NUCLEOTIDE SEQUENCE</scope>
    <source>
        <strain evidence="2">CBS 161.51</strain>
    </source>
</reference>
<accession>A0A6A5T793</accession>
<feature type="compositionally biased region" description="Low complexity" evidence="1">
    <location>
        <begin position="159"/>
        <end position="186"/>
    </location>
</feature>
<dbReference type="EMBL" id="ML975997">
    <property type="protein sequence ID" value="KAF1947994.1"/>
    <property type="molecule type" value="Genomic_DNA"/>
</dbReference>
<dbReference type="Proteomes" id="UP000800038">
    <property type="component" value="Unassembled WGS sequence"/>
</dbReference>
<evidence type="ECO:0000256" key="1">
    <source>
        <dbReference type="SAM" id="MobiDB-lite"/>
    </source>
</evidence>
<evidence type="ECO:0000313" key="2">
    <source>
        <dbReference type="EMBL" id="KAF1947994.1"/>
    </source>
</evidence>
<evidence type="ECO:0000313" key="3">
    <source>
        <dbReference type="Proteomes" id="UP000800038"/>
    </source>
</evidence>
<proteinExistence type="predicted"/>
<dbReference type="AlphaFoldDB" id="A0A6A5T793"/>
<sequence length="299" mass="33478">MGRCDEEAERTSGGGSQGVAVAWDNVGGPIPWPRTGENSVVIPYCFVQESHLKNIRNVVENGMAKWIEYLGGDASEHSEHAISFEEYKEEQGNPRYYRDSLNVILPYETLAIKYTDGKSWGASVGLTRANPEKPWQNQIHIADVFTIIGMMHELDHAWPTNTTGPTATPTSRSGTRSSPTGTRAGGVRQAEGYQITEDGLCLSMPKALQYQCTCAAFVKGFVEPGWTIKAFTSYDMSSIMHYASYNGYTKEEWNDVERRQNCPMEGWIDWNDHGLRTGTNEQARKPSQFDVLFIQPTYP</sequence>